<accession>A0ACD0P5C1</accession>
<dbReference type="Proteomes" id="UP000245626">
    <property type="component" value="Unassembled WGS sequence"/>
</dbReference>
<evidence type="ECO:0000313" key="1">
    <source>
        <dbReference type="EMBL" id="PWN53202.1"/>
    </source>
</evidence>
<evidence type="ECO:0000313" key="2">
    <source>
        <dbReference type="Proteomes" id="UP000245626"/>
    </source>
</evidence>
<protein>
    <submittedName>
        <fullName evidence="1">Las1-domain-containing protein</fullName>
    </submittedName>
</protein>
<gene>
    <name evidence="1" type="ORF">IE53DRAFT_384308</name>
</gene>
<reference evidence="1 2" key="1">
    <citation type="journal article" date="2018" name="Mol. Biol. Evol.">
        <title>Broad Genomic Sampling Reveals a Smut Pathogenic Ancestry of the Fungal Clade Ustilaginomycotina.</title>
        <authorList>
            <person name="Kijpornyongpan T."/>
            <person name="Mondo S.J."/>
            <person name="Barry K."/>
            <person name="Sandor L."/>
            <person name="Lee J."/>
            <person name="Lipzen A."/>
            <person name="Pangilinan J."/>
            <person name="LaButti K."/>
            <person name="Hainaut M."/>
            <person name="Henrissat B."/>
            <person name="Grigoriev I.V."/>
            <person name="Spatafora J.W."/>
            <person name="Aime M.C."/>
        </authorList>
    </citation>
    <scope>NUCLEOTIDE SEQUENCE [LARGE SCALE GENOMIC DNA]</scope>
    <source>
        <strain evidence="1 2">SA 807</strain>
    </source>
</reference>
<dbReference type="EMBL" id="KZ819736">
    <property type="protein sequence ID" value="PWN53202.1"/>
    <property type="molecule type" value="Genomic_DNA"/>
</dbReference>
<organism evidence="1 2">
    <name type="scientific">Violaceomyces palustris</name>
    <dbReference type="NCBI Taxonomy" id="1673888"/>
    <lineage>
        <taxon>Eukaryota</taxon>
        <taxon>Fungi</taxon>
        <taxon>Dikarya</taxon>
        <taxon>Basidiomycota</taxon>
        <taxon>Ustilaginomycotina</taxon>
        <taxon>Ustilaginomycetes</taxon>
        <taxon>Violaceomycetales</taxon>
        <taxon>Violaceomycetaceae</taxon>
        <taxon>Violaceomyces</taxon>
    </lineage>
</organism>
<name>A0ACD0P5C1_9BASI</name>
<keyword evidence="2" id="KW-1185">Reference proteome</keyword>
<sequence>MRLPRRTPFINSKSQELEYVYRGLYPHLAVQSSNPDQPSSSTPAAPSQSEALSIVQLWINRSACPHAVESTASLVQACLLDQHLQTSSALPFSSPSSSSFPLHHEPFQPLGGGAELGVRMNYSMAITRFVNSLVDSYQTGNFAQSISSIAARIGLPLWFVEIRHAGTHEELPSLVVCRQATHAALDWLHANFWLPTLFPQRQMESPANQTNGGGATSLTSVLEQAQDLDDPSRVENVSLSKQKALEELGSHLRSYRKLAKTLARDQSQVGRNKALMKRICKDFEGWVQKRMESILGRSLEENKITSGMGRKRTREEMEEALQSTNLLADEDEQDMVLGGALGRGVVVGGKGELRSTRRKVVREMVSELVRPGGLIPLSKSKRPRSTAESFLPMLSQELEDIWSPLLVHIGSTTAFSDDFFEILAGELVESIAFTRSEASIAVSTLGGLGVVEGEDWRVSAWSERSYKDCATSWLLRLVQDDKFLARGKRSSPSMRMSVVEMCLSRPCDSTIAIVNHLTHLDRSLAKRLNPLIDFLDSRISLRCEDLLSFQEPILSPVPLPRDGEGEEEEAEGDLIVEGGGEEDAEEEREAMEVEDQTLPKNPTGFEDAIKEMEQRLEDLREMMTQNRTSEEIQPLTQPKESIPSSSLSEVNEDPNLPKGWSLYPENEWKPTPIGCLDGMVPNLLIRMGV</sequence>
<proteinExistence type="predicted"/>